<evidence type="ECO:0000256" key="2">
    <source>
        <dbReference type="SAM" id="SignalP"/>
    </source>
</evidence>
<reference evidence="4" key="2">
    <citation type="journal article" date="2013" name="PLoS Genet.">
        <title>Comparative genome structure, secondary metabolite, and effector coding capacity across Cochliobolus pathogens.</title>
        <authorList>
            <person name="Condon B.J."/>
            <person name="Leng Y."/>
            <person name="Wu D."/>
            <person name="Bushley K.E."/>
            <person name="Ohm R.A."/>
            <person name="Otillar R."/>
            <person name="Martin J."/>
            <person name="Schackwitz W."/>
            <person name="Grimwood J."/>
            <person name="MohdZainudin N."/>
            <person name="Xue C."/>
            <person name="Wang R."/>
            <person name="Manning V.A."/>
            <person name="Dhillon B."/>
            <person name="Tu Z.J."/>
            <person name="Steffenson B.J."/>
            <person name="Salamov A."/>
            <person name="Sun H."/>
            <person name="Lowry S."/>
            <person name="LaButti K."/>
            <person name="Han J."/>
            <person name="Copeland A."/>
            <person name="Lindquist E."/>
            <person name="Barry K."/>
            <person name="Schmutz J."/>
            <person name="Baker S.E."/>
            <person name="Ciuffetti L.M."/>
            <person name="Grigoriev I.V."/>
            <person name="Zhong S."/>
            <person name="Turgeon B.G."/>
        </authorList>
    </citation>
    <scope>NUCLEOTIDE SEQUENCE [LARGE SCALE GENOMIC DNA]</scope>
    <source>
        <strain evidence="4">ND90Pr / ATCC 201652</strain>
    </source>
</reference>
<dbReference type="HOGENOM" id="CLU_418069_0_0_1"/>
<keyword evidence="2" id="KW-0732">Signal</keyword>
<accession>M2RSX7</accession>
<organism evidence="3 4">
    <name type="scientific">Cochliobolus sativus (strain ND90Pr / ATCC 201652)</name>
    <name type="common">Common root rot and spot blotch fungus</name>
    <name type="synonym">Bipolaris sorokiniana</name>
    <dbReference type="NCBI Taxonomy" id="665912"/>
    <lineage>
        <taxon>Eukaryota</taxon>
        <taxon>Fungi</taxon>
        <taxon>Dikarya</taxon>
        <taxon>Ascomycota</taxon>
        <taxon>Pezizomycotina</taxon>
        <taxon>Dothideomycetes</taxon>
        <taxon>Pleosporomycetidae</taxon>
        <taxon>Pleosporales</taxon>
        <taxon>Pleosporineae</taxon>
        <taxon>Pleosporaceae</taxon>
        <taxon>Bipolaris</taxon>
    </lineage>
</organism>
<protein>
    <submittedName>
        <fullName evidence="3">Uncharacterized protein</fullName>
    </submittedName>
</protein>
<dbReference type="GeneID" id="19133564"/>
<feature type="signal peptide" evidence="2">
    <location>
        <begin position="1"/>
        <end position="20"/>
    </location>
</feature>
<gene>
    <name evidence="3" type="ORF">COCSADRAFT_186505</name>
</gene>
<keyword evidence="4" id="KW-1185">Reference proteome</keyword>
<evidence type="ECO:0000313" key="3">
    <source>
        <dbReference type="EMBL" id="EMD69659.1"/>
    </source>
</evidence>
<evidence type="ECO:0000256" key="1">
    <source>
        <dbReference type="SAM" id="MobiDB-lite"/>
    </source>
</evidence>
<reference evidence="3 4" key="1">
    <citation type="journal article" date="2012" name="PLoS Pathog.">
        <title>Diverse lifestyles and strategies of plant pathogenesis encoded in the genomes of eighteen Dothideomycetes fungi.</title>
        <authorList>
            <person name="Ohm R.A."/>
            <person name="Feau N."/>
            <person name="Henrissat B."/>
            <person name="Schoch C.L."/>
            <person name="Horwitz B.A."/>
            <person name="Barry K.W."/>
            <person name="Condon B.J."/>
            <person name="Copeland A.C."/>
            <person name="Dhillon B."/>
            <person name="Glaser F."/>
            <person name="Hesse C.N."/>
            <person name="Kosti I."/>
            <person name="LaButti K."/>
            <person name="Lindquist E.A."/>
            <person name="Lucas S."/>
            <person name="Salamov A.A."/>
            <person name="Bradshaw R.E."/>
            <person name="Ciuffetti L."/>
            <person name="Hamelin R.C."/>
            <person name="Kema G.H.J."/>
            <person name="Lawrence C."/>
            <person name="Scott J.A."/>
            <person name="Spatafora J.W."/>
            <person name="Turgeon B.G."/>
            <person name="de Wit P.J.G.M."/>
            <person name="Zhong S."/>
            <person name="Goodwin S.B."/>
            <person name="Grigoriev I.V."/>
        </authorList>
    </citation>
    <scope>NUCLEOTIDE SEQUENCE [LARGE SCALE GENOMIC DNA]</scope>
    <source>
        <strain evidence="4">ND90Pr / ATCC 201652</strain>
    </source>
</reference>
<feature type="chain" id="PRO_5004024407" evidence="2">
    <location>
        <begin position="21"/>
        <end position="661"/>
    </location>
</feature>
<dbReference type="AlphaFoldDB" id="M2RSX7"/>
<proteinExistence type="predicted"/>
<dbReference type="KEGG" id="bsc:COCSADRAFT_186505"/>
<dbReference type="OrthoDB" id="3695145at2759"/>
<evidence type="ECO:0000313" key="4">
    <source>
        <dbReference type="Proteomes" id="UP000016934"/>
    </source>
</evidence>
<name>M2RSX7_COCSN</name>
<dbReference type="RefSeq" id="XP_007694922.1">
    <property type="nucleotide sequence ID" value="XM_007696732.1"/>
</dbReference>
<sequence>MHPSTIAAILAFTAGMAVNGAPLNPTVGINPPSRLLTIDDLQYRPEHIRGDAIHQLVDKRDPQRSRGRLIGNIAEGIGGAIGGAADFLTIGGAVQGQPQKRDPQRSRGRLIGNIAEGIGGAIGGAADLLTIGGAVQGQNQKRDPQRSRGRLIGNIGEGIGGVIGGAADLITIGGAVQGQPQNQKRDPQRSHLITIGGAVQGQPQNQKRDPQRSRGRLIGNIAEGIGGAIGGAADLLTIGGAVQGQNQKRGLMVVDDLGQPRVVSEPADYDLAEGQNEKRDPQRSRGRLIGNIAEGIGGAIGGAADFLTIGGAVQGQPQKRGLTVVDDLGQPIVVSESADYDLAEGQNEKRDPQRSRGRIIGNIGEGIGGAIGAAADFLTIGGAVQGQNQKRGLTVVDELGQPVVASESADYDLDLPEVQNEKRDPQRGRRIGNFIKGFGEGIGIAGDLLTLAPQDSQPAAKRDVPLVLDDKVNSIDAEHATVGLLAPAIEYEKRDPQRSRGRIIGNVLEGVGGIIGGAVDLGTIGGAIQGQNQKRDPQRSRGRIIGNIVEGVAGGVGAVADAISIGGAVQGQQPPQKREPQRSRGRIIGNVLEGVGGIIGGAVDLGTIGGAIQGQNQKRDPQRSRGHNIGKVIGGLGDGLGAFADIISIGGAVQGQEQPQA</sequence>
<dbReference type="EMBL" id="KB445637">
    <property type="protein sequence ID" value="EMD69659.1"/>
    <property type="molecule type" value="Genomic_DNA"/>
</dbReference>
<feature type="region of interest" description="Disordered" evidence="1">
    <location>
        <begin position="265"/>
        <end position="285"/>
    </location>
</feature>
<dbReference type="Proteomes" id="UP000016934">
    <property type="component" value="Unassembled WGS sequence"/>
</dbReference>